<keyword evidence="4" id="KW-1185">Reference proteome</keyword>
<dbReference type="Pfam" id="PF10058">
    <property type="entry name" value="Zn_ribbon_10"/>
    <property type="match status" value="1"/>
</dbReference>
<evidence type="ECO:0000259" key="2">
    <source>
        <dbReference type="Pfam" id="PF10058"/>
    </source>
</evidence>
<evidence type="ECO:0000313" key="3">
    <source>
        <dbReference type="EMBL" id="KGG50032.1"/>
    </source>
</evidence>
<dbReference type="RefSeq" id="XP_013236468.1">
    <property type="nucleotide sequence ID" value="XM_013381014.1"/>
</dbReference>
<dbReference type="HOGENOM" id="CLU_1094525_0_0_1"/>
<dbReference type="GeneID" id="25261082"/>
<feature type="domain" description="Lunapark zinc ribbon" evidence="2">
    <location>
        <begin position="132"/>
        <end position="165"/>
    </location>
</feature>
<evidence type="ECO:0000313" key="4">
    <source>
        <dbReference type="Proteomes" id="UP000029725"/>
    </source>
</evidence>
<organism evidence="3 4">
    <name type="scientific">Mitosporidium daphniae</name>
    <dbReference type="NCBI Taxonomy" id="1485682"/>
    <lineage>
        <taxon>Eukaryota</taxon>
        <taxon>Fungi</taxon>
        <taxon>Fungi incertae sedis</taxon>
        <taxon>Microsporidia</taxon>
        <taxon>Mitosporidium</taxon>
    </lineage>
</organism>
<gene>
    <name evidence="3" type="ORF">DI09_92p50</name>
</gene>
<reference evidence="3 4" key="1">
    <citation type="submission" date="2014-04" db="EMBL/GenBank/DDBJ databases">
        <title>A new species of microsporidia sheds light on the evolution of extreme parasitism.</title>
        <authorList>
            <person name="Haag K.L."/>
            <person name="James T.Y."/>
            <person name="Larsson R."/>
            <person name="Schaer T.M."/>
            <person name="Refardt D."/>
            <person name="Pombert J.-F."/>
            <person name="Ebert D."/>
        </authorList>
    </citation>
    <scope>NUCLEOTIDE SEQUENCE [LARGE SCALE GENOMIC DNA]</scope>
    <source>
        <strain evidence="3 4">UGP3</strain>
        <tissue evidence="3">Spores</tissue>
    </source>
</reference>
<protein>
    <recommendedName>
        <fullName evidence="2">Lunapark zinc ribbon domain-containing protein</fullName>
    </recommendedName>
</protein>
<comment type="caution">
    <text evidence="3">The sequence shown here is derived from an EMBL/GenBank/DDBJ whole genome shotgun (WGS) entry which is preliminary data.</text>
</comment>
<name>A0A098VLQ6_9MICR</name>
<dbReference type="OrthoDB" id="2193785at2759"/>
<dbReference type="Proteomes" id="UP000029725">
    <property type="component" value="Unassembled WGS sequence"/>
</dbReference>
<proteinExistence type="predicted"/>
<accession>A0A098VLQ6</accession>
<dbReference type="InterPro" id="IPR019273">
    <property type="entry name" value="Lunapark_Znf"/>
</dbReference>
<dbReference type="EMBL" id="JMKJ01000604">
    <property type="protein sequence ID" value="KGG50032.1"/>
    <property type="molecule type" value="Genomic_DNA"/>
</dbReference>
<sequence length="254" mass="28412">MEGLKKKQASILSDILETSNAVTVLGMMGKYQRELPLVDATFKASNISINRENIEADVTPTKAGQKALSVQQQILTTQEEPSSLLNIPSCWIDRIIDLLLGDVYEYGGEFISEAGRPSTSHSGCFPTCLPVYALICRTCKSHNGMVPYHRASTIVYKCPICNVENEALGNEEKVEKMEKVENMERMEKIEPYDENHLENSAKESPCRFEESTENTQLETSPNDEDEKSPLSRKGTRRKSSLGNSKSQRRKQTSG</sequence>
<dbReference type="VEuPathDB" id="MicrosporidiaDB:DI09_92p50"/>
<dbReference type="AlphaFoldDB" id="A0A098VLQ6"/>
<evidence type="ECO:0000256" key="1">
    <source>
        <dbReference type="SAM" id="MobiDB-lite"/>
    </source>
</evidence>
<feature type="region of interest" description="Disordered" evidence="1">
    <location>
        <begin position="189"/>
        <end position="254"/>
    </location>
</feature>
<feature type="compositionally biased region" description="Basic and acidic residues" evidence="1">
    <location>
        <begin position="189"/>
        <end position="210"/>
    </location>
</feature>